<dbReference type="GO" id="GO:0003700">
    <property type="term" value="F:DNA-binding transcription factor activity"/>
    <property type="evidence" value="ECO:0007669"/>
    <property type="project" value="InterPro"/>
</dbReference>
<evidence type="ECO:0000259" key="5">
    <source>
        <dbReference type="PROSITE" id="PS50931"/>
    </source>
</evidence>
<dbReference type="CDD" id="cd08422">
    <property type="entry name" value="PBP2_CrgA_like"/>
    <property type="match status" value="1"/>
</dbReference>
<dbReference type="InterPro" id="IPR000847">
    <property type="entry name" value="LysR_HTH_N"/>
</dbReference>
<organism evidence="6 7">
    <name type="scientific">Yokenella regensburgei</name>
    <dbReference type="NCBI Taxonomy" id="158877"/>
    <lineage>
        <taxon>Bacteria</taxon>
        <taxon>Pseudomonadati</taxon>
        <taxon>Pseudomonadota</taxon>
        <taxon>Gammaproteobacteria</taxon>
        <taxon>Enterobacterales</taxon>
        <taxon>Enterobacteriaceae</taxon>
        <taxon>Yokenella</taxon>
    </lineage>
</organism>
<dbReference type="GO" id="GO:0006351">
    <property type="term" value="P:DNA-templated transcription"/>
    <property type="evidence" value="ECO:0007669"/>
    <property type="project" value="TreeGrafter"/>
</dbReference>
<name>A0AB38G063_9ENTR</name>
<dbReference type="EMBL" id="UAVL01000020">
    <property type="protein sequence ID" value="SQA65078.1"/>
    <property type="molecule type" value="Genomic_DNA"/>
</dbReference>
<keyword evidence="3" id="KW-0238">DNA-binding</keyword>
<evidence type="ECO:0000313" key="6">
    <source>
        <dbReference type="EMBL" id="SQA65078.1"/>
    </source>
</evidence>
<dbReference type="FunFam" id="1.10.10.10:FF:000001">
    <property type="entry name" value="LysR family transcriptional regulator"/>
    <property type="match status" value="1"/>
</dbReference>
<dbReference type="PANTHER" id="PTHR30537">
    <property type="entry name" value="HTH-TYPE TRANSCRIPTIONAL REGULATOR"/>
    <property type="match status" value="1"/>
</dbReference>
<accession>A0AB38G063</accession>
<dbReference type="Pfam" id="PF03466">
    <property type="entry name" value="LysR_substrate"/>
    <property type="match status" value="1"/>
</dbReference>
<feature type="domain" description="HTH lysR-type" evidence="5">
    <location>
        <begin position="1"/>
        <end position="59"/>
    </location>
</feature>
<dbReference type="InterPro" id="IPR058163">
    <property type="entry name" value="LysR-type_TF_proteobact-type"/>
</dbReference>
<comment type="caution">
    <text evidence="6">The sequence shown here is derived from an EMBL/GenBank/DDBJ whole genome shotgun (WGS) entry which is preliminary data.</text>
</comment>
<dbReference type="PANTHER" id="PTHR30537:SF5">
    <property type="entry name" value="HTH-TYPE TRANSCRIPTIONAL ACTIVATOR TTDR-RELATED"/>
    <property type="match status" value="1"/>
</dbReference>
<dbReference type="PROSITE" id="PS50931">
    <property type="entry name" value="HTH_LYSR"/>
    <property type="match status" value="1"/>
</dbReference>
<protein>
    <submittedName>
        <fullName evidence="6">D-malate degradation protein R</fullName>
    </submittedName>
</protein>
<evidence type="ECO:0000256" key="3">
    <source>
        <dbReference type="ARBA" id="ARBA00023125"/>
    </source>
</evidence>
<dbReference type="SUPFAM" id="SSF53850">
    <property type="entry name" value="Periplasmic binding protein-like II"/>
    <property type="match status" value="1"/>
</dbReference>
<evidence type="ECO:0000313" key="7">
    <source>
        <dbReference type="Proteomes" id="UP000251313"/>
    </source>
</evidence>
<dbReference type="InterPro" id="IPR036390">
    <property type="entry name" value="WH_DNA-bd_sf"/>
</dbReference>
<evidence type="ECO:0000256" key="2">
    <source>
        <dbReference type="ARBA" id="ARBA00023015"/>
    </source>
</evidence>
<comment type="similarity">
    <text evidence="1">Belongs to the LysR transcriptional regulatory family.</text>
</comment>
<proteinExistence type="inferred from homology"/>
<dbReference type="InterPro" id="IPR036388">
    <property type="entry name" value="WH-like_DNA-bd_sf"/>
</dbReference>
<dbReference type="AlphaFoldDB" id="A0AB38G063"/>
<reference evidence="6 7" key="1">
    <citation type="submission" date="2018-06" db="EMBL/GenBank/DDBJ databases">
        <authorList>
            <consortium name="Pathogen Informatics"/>
            <person name="Doyle S."/>
        </authorList>
    </citation>
    <scope>NUCLEOTIDE SEQUENCE [LARGE SCALE GENOMIC DNA]</scope>
    <source>
        <strain evidence="6 7">NCTC11967</strain>
    </source>
</reference>
<evidence type="ECO:0000256" key="4">
    <source>
        <dbReference type="ARBA" id="ARBA00023163"/>
    </source>
</evidence>
<dbReference type="GO" id="GO:0043565">
    <property type="term" value="F:sequence-specific DNA binding"/>
    <property type="evidence" value="ECO:0007669"/>
    <property type="project" value="TreeGrafter"/>
</dbReference>
<sequence length="307" mass="35086">MNYFAAIRTFVSAADLSSFSAAAKVLNIETSTVSRHVTHLEDDLHVSLFNRSTRGLALTEAGILFYSHATLLLEQWEHARSSTSALNQRPAGLLRISVPCAYGRLHIIPFVDEFLHRHPDISLDIIFNDDIQDLIETHIDLSVRIGTLPDSTMHARKLAPQRRYAWASPEWLAHHAKPLLADCQKEDSPVLMFSRLHGDGWYARKENSGDDWVRVPVNFRFSANDDEAMLLACRDGAGIAILPDWLAWKDEKNQRLQRVMTEWEFSMFHAETAVWIVYPSKKIVSSKVRTFIDFIVEKTGIPPYWCR</sequence>
<keyword evidence="2" id="KW-0805">Transcription regulation</keyword>
<dbReference type="Proteomes" id="UP000251313">
    <property type="component" value="Unassembled WGS sequence"/>
</dbReference>
<keyword evidence="4" id="KW-0804">Transcription</keyword>
<dbReference type="Pfam" id="PF00126">
    <property type="entry name" value="HTH_1"/>
    <property type="match status" value="1"/>
</dbReference>
<evidence type="ECO:0000256" key="1">
    <source>
        <dbReference type="ARBA" id="ARBA00009437"/>
    </source>
</evidence>
<dbReference type="SUPFAM" id="SSF46785">
    <property type="entry name" value="Winged helix' DNA-binding domain"/>
    <property type="match status" value="1"/>
</dbReference>
<dbReference type="Gene3D" id="3.40.190.290">
    <property type="match status" value="1"/>
</dbReference>
<dbReference type="InterPro" id="IPR005119">
    <property type="entry name" value="LysR_subst-bd"/>
</dbReference>
<dbReference type="RefSeq" id="WP_038256805.1">
    <property type="nucleotide sequence ID" value="NZ_CABKQJ010000016.1"/>
</dbReference>
<dbReference type="Gene3D" id="1.10.10.10">
    <property type="entry name" value="Winged helix-like DNA-binding domain superfamily/Winged helix DNA-binding domain"/>
    <property type="match status" value="1"/>
</dbReference>
<gene>
    <name evidence="6" type="primary">dmlR_12</name>
    <name evidence="6" type="ORF">NCTC11967_04100</name>
</gene>